<comment type="caution">
    <text evidence="10">The sequence shown here is derived from an EMBL/GenBank/DDBJ whole genome shotgun (WGS) entry which is preliminary data.</text>
</comment>
<organism evidence="10 11">
    <name type="scientific">Citricoccus muralis</name>
    <dbReference type="NCBI Taxonomy" id="169134"/>
    <lineage>
        <taxon>Bacteria</taxon>
        <taxon>Bacillati</taxon>
        <taxon>Actinomycetota</taxon>
        <taxon>Actinomycetes</taxon>
        <taxon>Micrococcales</taxon>
        <taxon>Micrococcaceae</taxon>
        <taxon>Citricoccus</taxon>
    </lineage>
</organism>
<dbReference type="OrthoDB" id="9812555at2"/>
<dbReference type="InterPro" id="IPR003171">
    <property type="entry name" value="Mehydrof_redctse-like"/>
</dbReference>
<dbReference type="SUPFAM" id="SSF51730">
    <property type="entry name" value="FAD-linked oxidoreductase"/>
    <property type="match status" value="1"/>
</dbReference>
<comment type="pathway">
    <text evidence="2 8">One-carbon metabolism; tetrahydrofolate interconversion.</text>
</comment>
<gene>
    <name evidence="10" type="ORF">C8E99_2702</name>
</gene>
<evidence type="ECO:0000313" key="11">
    <source>
        <dbReference type="Proteomes" id="UP000256727"/>
    </source>
</evidence>
<evidence type="ECO:0000256" key="2">
    <source>
        <dbReference type="ARBA" id="ARBA00004777"/>
    </source>
</evidence>
<evidence type="ECO:0000313" key="10">
    <source>
        <dbReference type="EMBL" id="REE04846.1"/>
    </source>
</evidence>
<evidence type="ECO:0000256" key="9">
    <source>
        <dbReference type="SAM" id="MobiDB-lite"/>
    </source>
</evidence>
<keyword evidence="11" id="KW-1185">Reference proteome</keyword>
<dbReference type="Pfam" id="PF02219">
    <property type="entry name" value="MTHFR"/>
    <property type="match status" value="1"/>
</dbReference>
<dbReference type="GO" id="GO:0106312">
    <property type="term" value="F:methylenetetrahydrofolate reductase (NADH) activity"/>
    <property type="evidence" value="ECO:0007669"/>
    <property type="project" value="UniProtKB-EC"/>
</dbReference>
<protein>
    <recommendedName>
        <fullName evidence="8">Methylenetetrahydrofolate reductase</fullName>
    </recommendedName>
</protein>
<feature type="compositionally biased region" description="Polar residues" evidence="9">
    <location>
        <begin position="1"/>
        <end position="18"/>
    </location>
</feature>
<evidence type="ECO:0000256" key="8">
    <source>
        <dbReference type="RuleBase" id="RU003862"/>
    </source>
</evidence>
<accession>A0A3D9LGR3</accession>
<reference evidence="10 11" key="1">
    <citation type="submission" date="2018-07" db="EMBL/GenBank/DDBJ databases">
        <title>Sequencing the genomes of 1000 actinobacteria strains.</title>
        <authorList>
            <person name="Klenk H.-P."/>
        </authorList>
    </citation>
    <scope>NUCLEOTIDE SEQUENCE [LARGE SCALE GENOMIC DNA]</scope>
    <source>
        <strain evidence="10 11">DSM 14442</strain>
    </source>
</reference>
<dbReference type="EMBL" id="QREH01000001">
    <property type="protein sequence ID" value="REE04846.1"/>
    <property type="molecule type" value="Genomic_DNA"/>
</dbReference>
<evidence type="ECO:0000256" key="6">
    <source>
        <dbReference type="ARBA" id="ARBA00023002"/>
    </source>
</evidence>
<dbReference type="GO" id="GO:0035999">
    <property type="term" value="P:tetrahydrofolate interconversion"/>
    <property type="evidence" value="ECO:0007669"/>
    <property type="project" value="UniProtKB-UniPathway"/>
</dbReference>
<comment type="cofactor">
    <cofactor evidence="1 8">
        <name>FAD</name>
        <dbReference type="ChEBI" id="CHEBI:57692"/>
    </cofactor>
</comment>
<dbReference type="UniPathway" id="UPA00193"/>
<feature type="region of interest" description="Disordered" evidence="9">
    <location>
        <begin position="1"/>
        <end position="20"/>
    </location>
</feature>
<dbReference type="AlphaFoldDB" id="A0A3D9LGR3"/>
<dbReference type="PANTHER" id="PTHR45754">
    <property type="entry name" value="METHYLENETETRAHYDROFOLATE REDUCTASE"/>
    <property type="match status" value="1"/>
</dbReference>
<dbReference type="Proteomes" id="UP000256727">
    <property type="component" value="Unassembled WGS sequence"/>
</dbReference>
<dbReference type="GO" id="GO:0005829">
    <property type="term" value="C:cytosol"/>
    <property type="evidence" value="ECO:0007669"/>
    <property type="project" value="TreeGrafter"/>
</dbReference>
<dbReference type="RefSeq" id="WP_115932715.1">
    <property type="nucleotide sequence ID" value="NZ_QREH01000001.1"/>
</dbReference>
<dbReference type="GO" id="GO:0071949">
    <property type="term" value="F:FAD binding"/>
    <property type="evidence" value="ECO:0007669"/>
    <property type="project" value="TreeGrafter"/>
</dbReference>
<evidence type="ECO:0000256" key="3">
    <source>
        <dbReference type="ARBA" id="ARBA00006743"/>
    </source>
</evidence>
<dbReference type="InterPro" id="IPR029041">
    <property type="entry name" value="FAD-linked_oxidoreductase-like"/>
</dbReference>
<comment type="similarity">
    <text evidence="3 8">Belongs to the methylenetetrahydrofolate reductase family.</text>
</comment>
<evidence type="ECO:0000256" key="5">
    <source>
        <dbReference type="ARBA" id="ARBA00022827"/>
    </source>
</evidence>
<evidence type="ECO:0000256" key="1">
    <source>
        <dbReference type="ARBA" id="ARBA00001974"/>
    </source>
</evidence>
<proteinExistence type="inferred from homology"/>
<dbReference type="Gene3D" id="3.20.20.220">
    <property type="match status" value="1"/>
</dbReference>
<keyword evidence="6 8" id="KW-0560">Oxidoreductase</keyword>
<evidence type="ECO:0000256" key="4">
    <source>
        <dbReference type="ARBA" id="ARBA00022630"/>
    </source>
</evidence>
<name>A0A3D9LGR3_9MICC</name>
<dbReference type="GO" id="GO:0009086">
    <property type="term" value="P:methionine biosynthetic process"/>
    <property type="evidence" value="ECO:0007669"/>
    <property type="project" value="TreeGrafter"/>
</dbReference>
<comment type="catalytic activity">
    <reaction evidence="7">
        <text>(6S)-5-methyl-5,6,7,8-tetrahydrofolate + NAD(+) = (6R)-5,10-methylene-5,6,7,8-tetrahydrofolate + NADH + H(+)</text>
        <dbReference type="Rhea" id="RHEA:19821"/>
        <dbReference type="ChEBI" id="CHEBI:15378"/>
        <dbReference type="ChEBI" id="CHEBI:15636"/>
        <dbReference type="ChEBI" id="CHEBI:18608"/>
        <dbReference type="ChEBI" id="CHEBI:57540"/>
        <dbReference type="ChEBI" id="CHEBI:57945"/>
        <dbReference type="EC" id="1.5.1.54"/>
    </reaction>
    <physiologicalReaction direction="right-to-left" evidence="7">
        <dbReference type="Rhea" id="RHEA:19823"/>
    </physiologicalReaction>
</comment>
<sequence length="290" mass="30915">MSSPNPTPTDSGSPSVITDPSLEMTGKDKDIDALREAAALIPAGTRINVTFLGNEDLGMRVKASSAAKELGYVPVPHISARRLTSEAELVEFLTALRDQVGATHAFAVGGDPSEPMGPYGASVDLITSGLLKEYGFTDISIAGYPEGHPDISDAQLWDALESKYASLQEQGLNGTILTQFGFDVDPVFAWIKEVRRRGIDLPIRIGVPGPAGIKRLLTYASRFGVATSAGIAKKYGFSITNLLGTAGPDKMIQDLDAGLTPAEGDVKLHFYTFGGTKTTAEWIKDYQAKH</sequence>
<keyword evidence="5 8" id="KW-0274">FAD</keyword>
<evidence type="ECO:0000256" key="7">
    <source>
        <dbReference type="ARBA" id="ARBA00048628"/>
    </source>
</evidence>
<dbReference type="PANTHER" id="PTHR45754:SF3">
    <property type="entry name" value="METHYLENETETRAHYDROFOLATE REDUCTASE (NADPH)"/>
    <property type="match status" value="1"/>
</dbReference>
<keyword evidence="4 8" id="KW-0285">Flavoprotein</keyword>